<dbReference type="AlphaFoldDB" id="A0A1X7V6I5"/>
<organism evidence="2">
    <name type="scientific">Amphimedon queenslandica</name>
    <name type="common">Sponge</name>
    <dbReference type="NCBI Taxonomy" id="400682"/>
    <lineage>
        <taxon>Eukaryota</taxon>
        <taxon>Metazoa</taxon>
        <taxon>Porifera</taxon>
        <taxon>Demospongiae</taxon>
        <taxon>Heteroscleromorpha</taxon>
        <taxon>Haplosclerida</taxon>
        <taxon>Niphatidae</taxon>
        <taxon>Amphimedon</taxon>
    </lineage>
</organism>
<protein>
    <recommendedName>
        <fullName evidence="1">DUF4371 domain-containing protein</fullName>
    </recommendedName>
</protein>
<dbReference type="Pfam" id="PF14291">
    <property type="entry name" value="DUF4371"/>
    <property type="match status" value="1"/>
</dbReference>
<dbReference type="InParanoid" id="A0A1X7V6I5"/>
<dbReference type="EnsemblMetazoa" id="Aqu2.1.35895_001">
    <property type="protein sequence ID" value="Aqu2.1.35895_001"/>
    <property type="gene ID" value="Aqu2.1.35895"/>
</dbReference>
<evidence type="ECO:0000313" key="2">
    <source>
        <dbReference type="EnsemblMetazoa" id="Aqu2.1.35895_001"/>
    </source>
</evidence>
<dbReference type="PANTHER" id="PTHR45749:SF21">
    <property type="entry name" value="DUF4371 DOMAIN-CONTAINING PROTEIN"/>
    <property type="match status" value="1"/>
</dbReference>
<sequence>MENLSHWVGDGKYLSHDIINELMEMMANSLLCNLLSEIKESEWYTIIADETRDSSGKEQLTVSIRWVDKYYHVKEDLIGLIHDCGSQCRIIRDALHLVSDLSNLIRASPKRLAIFAEIRDSIHPGGPSISHIAPLGGLYEHMQLMLLSKATMPFMKS</sequence>
<name>A0A1X7V6I5_AMPQE</name>
<reference evidence="2" key="1">
    <citation type="submission" date="2017-05" db="UniProtKB">
        <authorList>
            <consortium name="EnsemblMetazoa"/>
        </authorList>
    </citation>
    <scope>IDENTIFICATION</scope>
</reference>
<dbReference type="PANTHER" id="PTHR45749">
    <property type="match status" value="1"/>
</dbReference>
<feature type="domain" description="DUF4371" evidence="1">
    <location>
        <begin position="20"/>
        <end position="86"/>
    </location>
</feature>
<accession>A0A1X7V6I5</accession>
<dbReference type="InterPro" id="IPR025398">
    <property type="entry name" value="DUF4371"/>
</dbReference>
<proteinExistence type="predicted"/>
<evidence type="ECO:0000259" key="1">
    <source>
        <dbReference type="Pfam" id="PF14291"/>
    </source>
</evidence>